<dbReference type="OrthoDB" id="2210247at2"/>
<keyword evidence="2" id="KW-0238">DNA-binding</keyword>
<dbReference type="GO" id="GO:0003677">
    <property type="term" value="F:DNA binding"/>
    <property type="evidence" value="ECO:0007669"/>
    <property type="project" value="UniProtKB-KW"/>
</dbReference>
<sequence length="355" mass="40730">MEIKQLRAVRLANQGLLHPFEDPTEAIERIVGIQSQQPQTAWLNWGLHTQNANLDTVMKMAQQQQIVRAWGQRWTLHLFSLADFQLVVNARSSEKIPAAYFLGQKDQILAVGEVIKQLLQHKTLMREDVLTELHQQFPTLDLDGRFIYVVLQVLTMKGYLYFDATSSTQNWRIIATKPQKGAKSVATLIRRYLKGFGPASLTDFVRWSGIKVSVVRPVWESIAKAHNQFEQSELVSLRAYSQSQLQELADELETKVLIAAPFDASLTGYADKNWLMKPEMQKVMWTKNGILRAPIIINGDLTGYWTQQIKKNYIQFTINHWLVISKTNQNALKDKLTKIAQFQGSVPKFTFKKMN</sequence>
<dbReference type="PANTHER" id="PTHR38479:SF2">
    <property type="entry name" value="WINGED HELIX DNA-BINDING DOMAIN-CONTAINING PROTEIN"/>
    <property type="match status" value="1"/>
</dbReference>
<dbReference type="Proteomes" id="UP000051749">
    <property type="component" value="Unassembled WGS sequence"/>
</dbReference>
<dbReference type="RefSeq" id="WP_057805450.1">
    <property type="nucleotide sequence ID" value="NZ_BJYP01000002.1"/>
</dbReference>
<dbReference type="InterPro" id="IPR009351">
    <property type="entry name" value="AlkZ-like"/>
</dbReference>
<dbReference type="PANTHER" id="PTHR38479">
    <property type="entry name" value="LMO0824 PROTEIN"/>
    <property type="match status" value="1"/>
</dbReference>
<evidence type="ECO:0000313" key="2">
    <source>
        <dbReference type="EMBL" id="SER07064.1"/>
    </source>
</evidence>
<dbReference type="AlphaFoldDB" id="A0A0R2K075"/>
<accession>A0A0R2K075</accession>
<name>A0A0R2K075_9LACO</name>
<proteinExistence type="predicted"/>
<reference evidence="1 3" key="1">
    <citation type="journal article" date="2015" name="Genome Announc.">
        <title>Expanding the biotechnology potential of lactobacilli through comparative genomics of 213 strains and associated genera.</title>
        <authorList>
            <person name="Sun Z."/>
            <person name="Harris H.M."/>
            <person name="McCann A."/>
            <person name="Guo C."/>
            <person name="Argimon S."/>
            <person name="Zhang W."/>
            <person name="Yang X."/>
            <person name="Jeffery I.B."/>
            <person name="Cooney J.C."/>
            <person name="Kagawa T.F."/>
            <person name="Liu W."/>
            <person name="Song Y."/>
            <person name="Salvetti E."/>
            <person name="Wrobel A."/>
            <person name="Rasinkangas P."/>
            <person name="Parkhill J."/>
            <person name="Rea M.C."/>
            <person name="O'Sullivan O."/>
            <person name="Ritari J."/>
            <person name="Douillard F.P."/>
            <person name="Paul Ross R."/>
            <person name="Yang R."/>
            <person name="Briner A.E."/>
            <person name="Felis G.E."/>
            <person name="de Vos W.M."/>
            <person name="Barrangou R."/>
            <person name="Klaenhammer T.R."/>
            <person name="Caufield P.W."/>
            <person name="Cui Y."/>
            <person name="Zhang H."/>
            <person name="O'Toole P.W."/>
        </authorList>
    </citation>
    <scope>NUCLEOTIDE SEQUENCE [LARGE SCALE GENOMIC DNA]</scope>
    <source>
        <strain evidence="1 3">DSM 22301</strain>
    </source>
</reference>
<evidence type="ECO:0000313" key="3">
    <source>
        <dbReference type="Proteomes" id="UP000051749"/>
    </source>
</evidence>
<gene>
    <name evidence="1" type="ORF">IV87_GL001717</name>
    <name evidence="2" type="ORF">SAMN04487973_101212</name>
</gene>
<dbReference type="Pfam" id="PF06224">
    <property type="entry name" value="AlkZ-like"/>
    <property type="match status" value="1"/>
</dbReference>
<dbReference type="EMBL" id="JQBY01000005">
    <property type="protein sequence ID" value="KRN83008.1"/>
    <property type="molecule type" value="Genomic_DNA"/>
</dbReference>
<dbReference type="STRING" id="319653.SAMN04487973_101212"/>
<dbReference type="EMBL" id="FOGK01000001">
    <property type="protein sequence ID" value="SER07064.1"/>
    <property type="molecule type" value="Genomic_DNA"/>
</dbReference>
<evidence type="ECO:0000313" key="1">
    <source>
        <dbReference type="EMBL" id="KRN83008.1"/>
    </source>
</evidence>
<dbReference type="GeneID" id="76043096"/>
<reference evidence="2 4" key="2">
    <citation type="submission" date="2016-10" db="EMBL/GenBank/DDBJ databases">
        <authorList>
            <person name="Varghese N."/>
            <person name="Submissions S."/>
        </authorList>
    </citation>
    <scope>NUCLEOTIDE SEQUENCE [LARGE SCALE GENOMIC DNA]</scope>
    <source>
        <strain evidence="2 4">CGMCC 1.3889</strain>
    </source>
</reference>
<comment type="caution">
    <text evidence="1">The sequence shown here is derived from an EMBL/GenBank/DDBJ whole genome shotgun (WGS) entry which is preliminary data.</text>
</comment>
<dbReference type="Proteomes" id="UP000182818">
    <property type="component" value="Unassembled WGS sequence"/>
</dbReference>
<organism evidence="1 3">
    <name type="scientific">Pediococcus ethanolidurans</name>
    <dbReference type="NCBI Taxonomy" id="319653"/>
    <lineage>
        <taxon>Bacteria</taxon>
        <taxon>Bacillati</taxon>
        <taxon>Bacillota</taxon>
        <taxon>Bacilli</taxon>
        <taxon>Lactobacillales</taxon>
        <taxon>Lactobacillaceae</taxon>
        <taxon>Pediococcus</taxon>
    </lineage>
</organism>
<protein>
    <submittedName>
        <fullName evidence="2">Winged helix DNA-binding domain-containing protein</fullName>
    </submittedName>
</protein>
<dbReference type="PATRIC" id="fig|319653.3.peg.1746"/>
<evidence type="ECO:0000313" key="4">
    <source>
        <dbReference type="Proteomes" id="UP000182818"/>
    </source>
</evidence>
<keyword evidence="4" id="KW-1185">Reference proteome</keyword>